<dbReference type="InterPro" id="IPR051581">
    <property type="entry name" value="Ca-bind"/>
</dbReference>
<feature type="non-terminal residue" evidence="5">
    <location>
        <position position="866"/>
    </location>
</feature>
<gene>
    <name evidence="5" type="ORF">DYB28_006750</name>
</gene>
<accession>A0A9X8E0P7</accession>
<dbReference type="Gene3D" id="1.10.238.10">
    <property type="entry name" value="EF-hand"/>
    <property type="match status" value="2"/>
</dbReference>
<evidence type="ECO:0000313" key="6">
    <source>
        <dbReference type="Proteomes" id="UP000275652"/>
    </source>
</evidence>
<feature type="domain" description="EF-hand" evidence="4">
    <location>
        <begin position="150"/>
        <end position="185"/>
    </location>
</feature>
<comment type="caution">
    <text evidence="5">The sequence shown here is derived from an EMBL/GenBank/DDBJ whole genome shotgun (WGS) entry which is preliminary data.</text>
</comment>
<name>A0A9X8E0P7_APHAT</name>
<dbReference type="Proteomes" id="UP000275652">
    <property type="component" value="Unassembled WGS sequence"/>
</dbReference>
<dbReference type="SUPFAM" id="SSF47473">
    <property type="entry name" value="EF-hand"/>
    <property type="match status" value="1"/>
</dbReference>
<dbReference type="GO" id="GO:0005509">
    <property type="term" value="F:calcium ion binding"/>
    <property type="evidence" value="ECO:0007669"/>
    <property type="project" value="InterPro"/>
</dbReference>
<dbReference type="CDD" id="cd00051">
    <property type="entry name" value="EFh"/>
    <property type="match status" value="1"/>
</dbReference>
<dbReference type="AlphaFoldDB" id="A0A9X8E0P7"/>
<sequence length="866" mass="96409">MFQQIRHKKAQVFGDKQKQANLPRLIGGRKSGTNTVHCSDCGASIVVTGKQDNDRMCMAQGCVNLFCDECYRKMAEHDKFCDDCYLHENGNIEVLGMQLRTMLLSKLAATDVQIEALDQIFQSLDENHSGDLSRDEFEHLLEKLRMHPPLTSNQVDGVFEELDVDNNGSLSFEEFKTWLLGRESMWSPRLHDDETSDSVASTRHLATSPTRAAMLVDKKNAGFLTFAQSLVEDMVTDACAMSSRSPWLLNSQPIEKADLDKRLQTEHVLFQRVGAVQVMDNAMDEAGGIAKLFAKFDVNGDGTMEMAELSYLVQSIGLAASPVDLRLLAHRLHREDGATIHLADFVKFIQLGPSAASHERVLLDKIIDLEQRCKDHRIEEAEVKNVLSNFYAGMTPHELAWMAQQLHRLIGWSVDLPMLQRIALVCTPCIFDTTDAAKLVCAGDVLLALFSAPSGFAGSFASYSIQSVSDAIQLLFKIEQPDVEGDLEWEKLGQSPTAEMPQAKFVECLLRRGLKLDGDSLGIASQVCVALTLDTLRYREGGGGGGSSLSSTVTRGLFTSLSRYSTLKTLETRMRHILQQMARVGSGQQYYQTIITRTLDPHHALNVYVSDPSAHHVMLHSFCEADLSVNGVALFSSTDHLLSKLRSVLTSNRVPFFWAVSAASLQISMDQAALDRSNLRLLPCVIQSVLKFPAIASFVRQTHSTLRVHFEVIDRPVSLWMSWSEFKSCLAGLQNAYTFVQLLPQGDTFHTPHDEGGGKTKSTTKNQPTRLHFVVLSVRRTVPKTSDKPTLYCTAYDPITASDYEVVGTPTNWYNKQPRSDQLIGETEVSVASMMAREGYGIESWFSIYHPVSEVRGVLLWIDIKL</sequence>
<keyword evidence="2" id="KW-0677">Repeat</keyword>
<keyword evidence="1" id="KW-0479">Metal-binding</keyword>
<dbReference type="InterPro" id="IPR011992">
    <property type="entry name" value="EF-hand-dom_pair"/>
</dbReference>
<evidence type="ECO:0000256" key="3">
    <source>
        <dbReference type="ARBA" id="ARBA00022837"/>
    </source>
</evidence>
<dbReference type="PROSITE" id="PS00018">
    <property type="entry name" value="EF_HAND_1"/>
    <property type="match status" value="3"/>
</dbReference>
<dbReference type="InterPro" id="IPR018247">
    <property type="entry name" value="EF_Hand_1_Ca_BS"/>
</dbReference>
<feature type="domain" description="EF-hand" evidence="4">
    <location>
        <begin position="284"/>
        <end position="319"/>
    </location>
</feature>
<evidence type="ECO:0000313" key="5">
    <source>
        <dbReference type="EMBL" id="RLO06766.1"/>
    </source>
</evidence>
<evidence type="ECO:0000256" key="2">
    <source>
        <dbReference type="ARBA" id="ARBA00022737"/>
    </source>
</evidence>
<organism evidence="5 6">
    <name type="scientific">Aphanomyces astaci</name>
    <name type="common">Crayfish plague agent</name>
    <dbReference type="NCBI Taxonomy" id="112090"/>
    <lineage>
        <taxon>Eukaryota</taxon>
        <taxon>Sar</taxon>
        <taxon>Stramenopiles</taxon>
        <taxon>Oomycota</taxon>
        <taxon>Saprolegniomycetes</taxon>
        <taxon>Saprolegniales</taxon>
        <taxon>Verrucalvaceae</taxon>
        <taxon>Aphanomyces</taxon>
    </lineage>
</organism>
<reference evidence="5 6" key="1">
    <citation type="journal article" date="2018" name="J. Invertebr. Pathol.">
        <title>New genotyping method for the causative agent of crayfish plague (Aphanomyces astaci) based on whole genome data.</title>
        <authorList>
            <person name="Minardi D."/>
            <person name="Studholme D.J."/>
            <person name="van der Giezen M."/>
            <person name="Pretto T."/>
            <person name="Oidtmann B."/>
        </authorList>
    </citation>
    <scope>NUCLEOTIDE SEQUENCE [LARGE SCALE GENOMIC DNA]</scope>
    <source>
        <strain evidence="5 6">KB13</strain>
    </source>
</reference>
<dbReference type="PANTHER" id="PTHR34524:SF6">
    <property type="entry name" value="CALCYPHOSINE LIKE"/>
    <property type="match status" value="1"/>
</dbReference>
<protein>
    <recommendedName>
        <fullName evidence="4">EF-hand domain-containing protein</fullName>
    </recommendedName>
</protein>
<feature type="domain" description="EF-hand" evidence="4">
    <location>
        <begin position="112"/>
        <end position="147"/>
    </location>
</feature>
<dbReference type="PANTHER" id="PTHR34524">
    <property type="entry name" value="CALCYPHOSIN"/>
    <property type="match status" value="1"/>
</dbReference>
<dbReference type="Pfam" id="PF13202">
    <property type="entry name" value="EF-hand_5"/>
    <property type="match status" value="1"/>
</dbReference>
<keyword evidence="3" id="KW-0106">Calcium</keyword>
<dbReference type="EMBL" id="QUTI01024448">
    <property type="protein sequence ID" value="RLO06766.1"/>
    <property type="molecule type" value="Genomic_DNA"/>
</dbReference>
<evidence type="ECO:0000259" key="4">
    <source>
        <dbReference type="PROSITE" id="PS50222"/>
    </source>
</evidence>
<proteinExistence type="predicted"/>
<dbReference type="SMART" id="SM00054">
    <property type="entry name" value="EFh"/>
    <property type="match status" value="4"/>
</dbReference>
<dbReference type="PROSITE" id="PS50222">
    <property type="entry name" value="EF_HAND_2"/>
    <property type="match status" value="3"/>
</dbReference>
<dbReference type="Pfam" id="PF13499">
    <property type="entry name" value="EF-hand_7"/>
    <property type="match status" value="1"/>
</dbReference>
<dbReference type="InterPro" id="IPR002048">
    <property type="entry name" value="EF_hand_dom"/>
</dbReference>
<evidence type="ECO:0000256" key="1">
    <source>
        <dbReference type="ARBA" id="ARBA00022723"/>
    </source>
</evidence>